<organism evidence="2 3">
    <name type="scientific">Colletotrichum liriopes</name>
    <dbReference type="NCBI Taxonomy" id="708192"/>
    <lineage>
        <taxon>Eukaryota</taxon>
        <taxon>Fungi</taxon>
        <taxon>Dikarya</taxon>
        <taxon>Ascomycota</taxon>
        <taxon>Pezizomycotina</taxon>
        <taxon>Sordariomycetes</taxon>
        <taxon>Hypocreomycetidae</taxon>
        <taxon>Glomerellales</taxon>
        <taxon>Glomerellaceae</taxon>
        <taxon>Colletotrichum</taxon>
        <taxon>Colletotrichum spaethianum species complex</taxon>
    </lineage>
</organism>
<feature type="compositionally biased region" description="Basic and acidic residues" evidence="1">
    <location>
        <begin position="55"/>
        <end position="66"/>
    </location>
</feature>
<gene>
    <name evidence="2" type="ORF">ColLi_12848</name>
</gene>
<feature type="region of interest" description="Disordered" evidence="1">
    <location>
        <begin position="44"/>
        <end position="66"/>
    </location>
</feature>
<proteinExistence type="predicted"/>
<evidence type="ECO:0000256" key="1">
    <source>
        <dbReference type="SAM" id="MobiDB-lite"/>
    </source>
</evidence>
<dbReference type="Proteomes" id="UP001055172">
    <property type="component" value="Unassembled WGS sequence"/>
</dbReference>
<accession>A0AA37LY76</accession>
<name>A0AA37LY76_9PEZI</name>
<comment type="caution">
    <text evidence="2">The sequence shown here is derived from an EMBL/GenBank/DDBJ whole genome shotgun (WGS) entry which is preliminary data.</text>
</comment>
<protein>
    <submittedName>
        <fullName evidence="2">Uncharacterized protein</fullName>
    </submittedName>
</protein>
<keyword evidence="3" id="KW-1185">Reference proteome</keyword>
<feature type="compositionally biased region" description="Basic residues" evidence="1">
    <location>
        <begin position="44"/>
        <end position="54"/>
    </location>
</feature>
<dbReference type="EMBL" id="BPPX01000047">
    <property type="protein sequence ID" value="GJC90010.1"/>
    <property type="molecule type" value="Genomic_DNA"/>
</dbReference>
<evidence type="ECO:0000313" key="3">
    <source>
        <dbReference type="Proteomes" id="UP001055172"/>
    </source>
</evidence>
<dbReference type="AlphaFoldDB" id="A0AA37LY76"/>
<sequence>MGVDYDGPVLSRSRGKTQNATIEQKPDDPAHALPLHVIIPVLSRVHRKTRHKKKTPAEAETREKPE</sequence>
<evidence type="ECO:0000313" key="2">
    <source>
        <dbReference type="EMBL" id="GJC90010.1"/>
    </source>
</evidence>
<reference evidence="2 3" key="1">
    <citation type="submission" date="2021-07" db="EMBL/GenBank/DDBJ databases">
        <title>Genome data of Colletotrichum spaethianum.</title>
        <authorList>
            <person name="Utami Y.D."/>
            <person name="Hiruma K."/>
        </authorList>
    </citation>
    <scope>NUCLEOTIDE SEQUENCE [LARGE SCALE GENOMIC DNA]</scope>
    <source>
        <strain evidence="2 3">MAFF 242679</strain>
    </source>
</reference>
<feature type="region of interest" description="Disordered" evidence="1">
    <location>
        <begin position="1"/>
        <end position="29"/>
    </location>
</feature>